<name>A0AA86I2Q7_PRIMG</name>
<evidence type="ECO:0000313" key="2">
    <source>
        <dbReference type="Proteomes" id="UP000253834"/>
    </source>
</evidence>
<protein>
    <submittedName>
        <fullName evidence="1">Uncharacterized protein</fullName>
    </submittedName>
</protein>
<accession>A0AA86I2Q7</accession>
<evidence type="ECO:0000313" key="1">
    <source>
        <dbReference type="EMBL" id="AXI30860.1"/>
    </source>
</evidence>
<sequence length="67" mass="7864">MTSPTTKKRIKDPFIQTPFDTFIKITYYDFKYSFSVATPLKNLMKITLKTDEKKLKESIKTRILSAI</sequence>
<gene>
    <name evidence="1" type="ORF">CIB87_18245</name>
</gene>
<proteinExistence type="predicted"/>
<reference evidence="1 2" key="1">
    <citation type="submission" date="2017-07" db="EMBL/GenBank/DDBJ databases">
        <title>Isolation and development of strain Bacillus megaterium SR7 for enhanced growth and metabolite production under supercritical carbon dioxide.</title>
        <authorList>
            <person name="Freedman A.J.E."/>
            <person name="Peet K.C."/>
            <person name="Boock J.T."/>
            <person name="Penn K."/>
            <person name="Prather K.L.J."/>
            <person name="Thompson J.R."/>
        </authorList>
    </citation>
    <scope>NUCLEOTIDE SEQUENCE [LARGE SCALE GENOMIC DNA]</scope>
    <source>
        <strain evidence="1 2">SR7</strain>
    </source>
</reference>
<dbReference type="Proteomes" id="UP000253834">
    <property type="component" value="Chromosome"/>
</dbReference>
<organism evidence="1 2">
    <name type="scientific">Priestia megaterium</name>
    <name type="common">Bacillus megaterium</name>
    <dbReference type="NCBI Taxonomy" id="1404"/>
    <lineage>
        <taxon>Bacteria</taxon>
        <taxon>Bacillati</taxon>
        <taxon>Bacillota</taxon>
        <taxon>Bacilli</taxon>
        <taxon>Bacillales</taxon>
        <taxon>Bacillaceae</taxon>
        <taxon>Priestia</taxon>
    </lineage>
</organism>
<dbReference type="AlphaFoldDB" id="A0AA86I2Q7"/>
<dbReference type="EMBL" id="CP022674">
    <property type="protein sequence ID" value="AXI30860.1"/>
    <property type="molecule type" value="Genomic_DNA"/>
</dbReference>